<dbReference type="EMBL" id="JAHKKG010000005">
    <property type="protein sequence ID" value="MBU2665450.1"/>
    <property type="molecule type" value="Genomic_DNA"/>
</dbReference>
<comment type="caution">
    <text evidence="1">The sequence shown here is derived from an EMBL/GenBank/DDBJ whole genome shotgun (WGS) entry which is preliminary data.</text>
</comment>
<evidence type="ECO:0000313" key="1">
    <source>
        <dbReference type="EMBL" id="MBU2665450.1"/>
    </source>
</evidence>
<organism evidence="1 2">
    <name type="scientific">Paractinoplanes bogorensis</name>
    <dbReference type="NCBI Taxonomy" id="1610840"/>
    <lineage>
        <taxon>Bacteria</taxon>
        <taxon>Bacillati</taxon>
        <taxon>Actinomycetota</taxon>
        <taxon>Actinomycetes</taxon>
        <taxon>Micromonosporales</taxon>
        <taxon>Micromonosporaceae</taxon>
        <taxon>Paractinoplanes</taxon>
    </lineage>
</organism>
<dbReference type="SUPFAM" id="SSF55961">
    <property type="entry name" value="Bet v1-like"/>
    <property type="match status" value="1"/>
</dbReference>
<evidence type="ECO:0000313" key="2">
    <source>
        <dbReference type="Proteomes" id="UP001519654"/>
    </source>
</evidence>
<dbReference type="InterPro" id="IPR023393">
    <property type="entry name" value="START-like_dom_sf"/>
</dbReference>
<sequence>MGKDFELTFEATVPADPETIWAAIATGPGVSSWYLGRTDIDATTVRTAFGEAALPPATITAAEPPTRFAYRTGPAPDGRFQAAEFLVEARDGAATTLRIVNHGFLPGDDWETEFEAMSTGTEMFLVTLVTYLTHFAGRTGTPVTAFGPMISDWDAAWTTLYDALGLSASPKPGDLTSEGAEVFHTNGQTLGLRTENVLYRYLQGFHGPMVASHIVFPPVVPDPAAEEAFLTALYTR</sequence>
<reference evidence="1 2" key="1">
    <citation type="submission" date="2021-06" db="EMBL/GenBank/DDBJ databases">
        <title>Actinoplanes lichenicola sp. nov., and Actinoplanes ovalisporus sp. nov., isolated from lichen in Thailand.</title>
        <authorList>
            <person name="Saeng-In P."/>
            <person name="Kanchanasin P."/>
            <person name="Yuki M."/>
            <person name="Kudo T."/>
            <person name="Ohkuma M."/>
            <person name="Phongsopitanun W."/>
            <person name="Tanasupawat S."/>
        </authorList>
    </citation>
    <scope>NUCLEOTIDE SEQUENCE [LARGE SCALE GENOMIC DNA]</scope>
    <source>
        <strain evidence="1 2">NBRC 110975</strain>
    </source>
</reference>
<dbReference type="CDD" id="cd07814">
    <property type="entry name" value="SRPBCC_CalC_Aha1-like"/>
    <property type="match status" value="1"/>
</dbReference>
<dbReference type="Proteomes" id="UP001519654">
    <property type="component" value="Unassembled WGS sequence"/>
</dbReference>
<accession>A0ABS5YPU0</accession>
<proteinExistence type="predicted"/>
<keyword evidence="2" id="KW-1185">Reference proteome</keyword>
<dbReference type="RefSeq" id="WP_215788649.1">
    <property type="nucleotide sequence ID" value="NZ_JAHKKG010000005.1"/>
</dbReference>
<gene>
    <name evidence="1" type="ORF">KOI35_18235</name>
</gene>
<dbReference type="Gene3D" id="3.30.530.20">
    <property type="match status" value="1"/>
</dbReference>
<name>A0ABS5YPU0_9ACTN</name>
<protein>
    <submittedName>
        <fullName evidence="1">SRPBCC domain-containing protein</fullName>
    </submittedName>
</protein>